<proteinExistence type="predicted"/>
<evidence type="ECO:0000259" key="1">
    <source>
        <dbReference type="Pfam" id="PF13336"/>
    </source>
</evidence>
<evidence type="ECO:0000313" key="3">
    <source>
        <dbReference type="Proteomes" id="UP000584824"/>
    </source>
</evidence>
<keyword evidence="2" id="KW-0378">Hydrolase</keyword>
<dbReference type="EMBL" id="JACIDU010000022">
    <property type="protein sequence ID" value="MBB4105509.1"/>
    <property type="molecule type" value="Genomic_DNA"/>
</dbReference>
<comment type="caution">
    <text evidence="2">The sequence shown here is derived from an EMBL/GenBank/DDBJ whole genome shotgun (WGS) entry which is preliminary data.</text>
</comment>
<dbReference type="PANTHER" id="PTHR21432">
    <property type="entry name" value="ACETYL-COA HYDROLASE-RELATED"/>
    <property type="match status" value="1"/>
</dbReference>
<dbReference type="PANTHER" id="PTHR21432:SF20">
    <property type="entry name" value="ACETYL-COA HYDROLASE"/>
    <property type="match status" value="1"/>
</dbReference>
<dbReference type="EC" id="3.1.2.1" evidence="2"/>
<dbReference type="InterPro" id="IPR026888">
    <property type="entry name" value="AcetylCoA_hyd_C"/>
</dbReference>
<dbReference type="SUPFAM" id="SSF100950">
    <property type="entry name" value="NagB/RpiA/CoA transferase-like"/>
    <property type="match status" value="2"/>
</dbReference>
<organism evidence="2 3">
    <name type="scientific">Allorhizobium borbori</name>
    <dbReference type="NCBI Taxonomy" id="485907"/>
    <lineage>
        <taxon>Bacteria</taxon>
        <taxon>Pseudomonadati</taxon>
        <taxon>Pseudomonadota</taxon>
        <taxon>Alphaproteobacteria</taxon>
        <taxon>Hyphomicrobiales</taxon>
        <taxon>Rhizobiaceae</taxon>
        <taxon>Rhizobium/Agrobacterium group</taxon>
        <taxon>Allorhizobium</taxon>
    </lineage>
</organism>
<dbReference type="InterPro" id="IPR038460">
    <property type="entry name" value="AcetylCoA_hyd_C_sf"/>
</dbReference>
<sequence>MDTFQGLKRRHPVATRSIHADDLHMQDWVTPGAMVAWGQAGAEPVTLTAALMRDRHAIGGFRAGIGLTLSEAASPAFGDAVRFISYCASANNRRLAKAGMLDILPVPYSQFASALQPVDVLMLHLPPADKNGRHSLGLVQEYLLPLIGSARIIIAEINDQMPYVFGEASIATDEIDAIISTSRPLLELPPIVPGPIERQVAHNVAGLIEDGSTLQLGLGQIPEAVLDALVQHRNLGVHSGVIGDGVATLMETGVINNACKPVNTGVTVTGWLLGSRRLYEFARENPAILVCGTHYTHDPAVLASQNKLAAINSAIEVDLTGQINAETVGSSYVGGVGGAADFIRGAHRSPGGLPIIALPSTVATSGKSRIVARLSGPVSTPRSEAGLIVTEHGVADLRGRSLHERRKLMLAIAAPEHREQLEQEK</sequence>
<dbReference type="GO" id="GO:0006083">
    <property type="term" value="P:acetate metabolic process"/>
    <property type="evidence" value="ECO:0007669"/>
    <property type="project" value="InterPro"/>
</dbReference>
<evidence type="ECO:0000313" key="2">
    <source>
        <dbReference type="EMBL" id="MBB4105509.1"/>
    </source>
</evidence>
<protein>
    <submittedName>
        <fullName evidence="2">Acetyl-CoA hydrolase</fullName>
        <ecNumber evidence="2">3.1.2.1</ecNumber>
    </submittedName>
</protein>
<reference evidence="2 3" key="1">
    <citation type="submission" date="2020-08" db="EMBL/GenBank/DDBJ databases">
        <title>Genomic Encyclopedia of Type Strains, Phase IV (KMG-IV): sequencing the most valuable type-strain genomes for metagenomic binning, comparative biology and taxonomic classification.</title>
        <authorList>
            <person name="Goeker M."/>
        </authorList>
    </citation>
    <scope>NUCLEOTIDE SEQUENCE [LARGE SCALE GENOMIC DNA]</scope>
    <source>
        <strain evidence="2 3">DSM 26385</strain>
    </source>
</reference>
<dbReference type="RefSeq" id="WP_210287350.1">
    <property type="nucleotide sequence ID" value="NZ_JACIDU010000022.1"/>
</dbReference>
<dbReference type="AlphaFoldDB" id="A0A7W6K5C7"/>
<feature type="domain" description="Acetyl-CoA hydrolase/transferase C-terminal" evidence="1">
    <location>
        <begin position="274"/>
        <end position="424"/>
    </location>
</feature>
<gene>
    <name evidence="2" type="ORF">GGQ66_004096</name>
</gene>
<dbReference type="Pfam" id="PF13336">
    <property type="entry name" value="AcetylCoA_hyd_C"/>
    <property type="match status" value="1"/>
</dbReference>
<dbReference type="GO" id="GO:0008775">
    <property type="term" value="F:acetate CoA-transferase activity"/>
    <property type="evidence" value="ECO:0007669"/>
    <property type="project" value="InterPro"/>
</dbReference>
<name>A0A7W6K5C7_9HYPH</name>
<dbReference type="InterPro" id="IPR037171">
    <property type="entry name" value="NagB/RpiA_transferase-like"/>
</dbReference>
<accession>A0A7W6K5C7</accession>
<keyword evidence="3" id="KW-1185">Reference proteome</keyword>
<dbReference type="InterPro" id="IPR046433">
    <property type="entry name" value="ActCoA_hydro"/>
</dbReference>
<dbReference type="GO" id="GO:0003986">
    <property type="term" value="F:acetyl-CoA hydrolase activity"/>
    <property type="evidence" value="ECO:0007669"/>
    <property type="project" value="UniProtKB-EC"/>
</dbReference>
<dbReference type="Gene3D" id="3.40.1080.10">
    <property type="entry name" value="Glutaconate Coenzyme A-transferase"/>
    <property type="match status" value="1"/>
</dbReference>
<dbReference type="Gene3D" id="3.40.1080.20">
    <property type="entry name" value="Acetyl-CoA hydrolase/transferase C-terminal domain"/>
    <property type="match status" value="1"/>
</dbReference>
<dbReference type="Proteomes" id="UP000584824">
    <property type="component" value="Unassembled WGS sequence"/>
</dbReference>
<dbReference type="Gene3D" id="3.30.750.70">
    <property type="entry name" value="4-hydroxybutyrate coenzyme like domains"/>
    <property type="match status" value="1"/>
</dbReference>